<name>A0ABZ1SHI4_9ACTN</name>
<dbReference type="InterPro" id="IPR003759">
    <property type="entry name" value="Cbl-bd_cap"/>
</dbReference>
<dbReference type="Gene3D" id="1.10.1240.10">
    <property type="entry name" value="Methionine synthase domain"/>
    <property type="match status" value="1"/>
</dbReference>
<evidence type="ECO:0000313" key="5">
    <source>
        <dbReference type="Proteomes" id="UP001432011"/>
    </source>
</evidence>
<dbReference type="Pfam" id="PF02607">
    <property type="entry name" value="B12-binding_2"/>
    <property type="match status" value="1"/>
</dbReference>
<dbReference type="InterPro" id="IPR006158">
    <property type="entry name" value="Cobalamin-bd"/>
</dbReference>
<dbReference type="PANTHER" id="PTHR45833:SF1">
    <property type="entry name" value="METHIONINE SYNTHASE"/>
    <property type="match status" value="1"/>
</dbReference>
<keyword evidence="5" id="KW-1185">Reference proteome</keyword>
<dbReference type="RefSeq" id="WP_142651965.1">
    <property type="nucleotide sequence ID" value="NZ_CP108085.1"/>
</dbReference>
<feature type="domain" description="B12-binding" evidence="3">
    <location>
        <begin position="92"/>
        <end position="218"/>
    </location>
</feature>
<keyword evidence="1" id="KW-0479">Metal-binding</keyword>
<dbReference type="InterPro" id="IPR036594">
    <property type="entry name" value="Meth_synthase_dom"/>
</dbReference>
<dbReference type="Gene3D" id="3.40.50.280">
    <property type="entry name" value="Cobalamin-binding domain"/>
    <property type="match status" value="1"/>
</dbReference>
<accession>A0ABZ1SHI4</accession>
<evidence type="ECO:0000256" key="2">
    <source>
        <dbReference type="ARBA" id="ARBA00023285"/>
    </source>
</evidence>
<dbReference type="InterPro" id="IPR036724">
    <property type="entry name" value="Cobalamin-bd_sf"/>
</dbReference>
<dbReference type="Pfam" id="PF02310">
    <property type="entry name" value="B12-binding"/>
    <property type="match status" value="1"/>
</dbReference>
<dbReference type="EMBL" id="CP108085">
    <property type="protein sequence ID" value="WUP72450.1"/>
    <property type="molecule type" value="Genomic_DNA"/>
</dbReference>
<evidence type="ECO:0000259" key="3">
    <source>
        <dbReference type="PROSITE" id="PS51332"/>
    </source>
</evidence>
<dbReference type="PROSITE" id="PS51332">
    <property type="entry name" value="B12_BINDING"/>
    <property type="match status" value="1"/>
</dbReference>
<dbReference type="SUPFAM" id="SSF52242">
    <property type="entry name" value="Cobalamin (vitamin B12)-binding domain"/>
    <property type="match status" value="1"/>
</dbReference>
<dbReference type="PANTHER" id="PTHR45833">
    <property type="entry name" value="METHIONINE SYNTHASE"/>
    <property type="match status" value="1"/>
</dbReference>
<organism evidence="4 5">
    <name type="scientific">Microbispora hainanensis</name>
    <dbReference type="NCBI Taxonomy" id="568844"/>
    <lineage>
        <taxon>Bacteria</taxon>
        <taxon>Bacillati</taxon>
        <taxon>Actinomycetota</taxon>
        <taxon>Actinomycetes</taxon>
        <taxon>Streptosporangiales</taxon>
        <taxon>Streptosporangiaceae</taxon>
        <taxon>Microbispora</taxon>
    </lineage>
</organism>
<protein>
    <submittedName>
        <fullName evidence="4">Cobalamin-dependent protein</fullName>
    </submittedName>
</protein>
<evidence type="ECO:0000256" key="1">
    <source>
        <dbReference type="ARBA" id="ARBA00022723"/>
    </source>
</evidence>
<dbReference type="InterPro" id="IPR050554">
    <property type="entry name" value="Met_Synthase/Corrinoid"/>
</dbReference>
<evidence type="ECO:0000313" key="4">
    <source>
        <dbReference type="EMBL" id="WUP72450.1"/>
    </source>
</evidence>
<dbReference type="Proteomes" id="UP001432011">
    <property type="component" value="Chromosome"/>
</dbReference>
<keyword evidence="2" id="KW-0170">Cobalt</keyword>
<proteinExistence type="predicted"/>
<sequence>MVTTDLAAATEHYLDLIGRADEYGAVDLVLGLIDEGVPAEDALLRVVAAGQRRVGELWASNEWTVAREHGATAVSERVVAAVSGRVRPAATRGRVAVACADGEYHALPARIMAEVLRLRGWRVDFLGASVPGPHLITHLHQTGPDVVALGCTLATRLPRAHATISACQAVGVPVLAGGAGFGADGRYARLLGADAWAPSADAAADRLAAGLPSFPAAHDGAAAARLGGEEYAYLARHRAELLSRVMDRLGDDTGEDLGHIADYLIAAMYVHDPALFTGFVTWTCQVLAARNVPAESVVRGLRALHDVLTDCPDTRLVLDEGVAAACADQRAETRV</sequence>
<gene>
    <name evidence="4" type="ORF">OG913_23820</name>
</gene>
<reference evidence="4" key="1">
    <citation type="submission" date="2022-10" db="EMBL/GenBank/DDBJ databases">
        <title>The complete genomes of actinobacterial strains from the NBC collection.</title>
        <authorList>
            <person name="Joergensen T.S."/>
            <person name="Alvarez Arevalo M."/>
            <person name="Sterndorff E.B."/>
            <person name="Faurdal D."/>
            <person name="Vuksanovic O."/>
            <person name="Mourched A.-S."/>
            <person name="Charusanti P."/>
            <person name="Shaw S."/>
            <person name="Blin K."/>
            <person name="Weber T."/>
        </authorList>
    </citation>
    <scope>NUCLEOTIDE SEQUENCE</scope>
    <source>
        <strain evidence="4">NBC_00254</strain>
    </source>
</reference>